<keyword evidence="4 6" id="KW-1133">Transmembrane helix</keyword>
<protein>
    <submittedName>
        <fullName evidence="8">GtrA family protein</fullName>
    </submittedName>
</protein>
<dbReference type="Pfam" id="PF04138">
    <property type="entry name" value="GtrA_DPMS_TM"/>
    <property type="match status" value="1"/>
</dbReference>
<proteinExistence type="inferred from homology"/>
<evidence type="ECO:0000256" key="4">
    <source>
        <dbReference type="ARBA" id="ARBA00022989"/>
    </source>
</evidence>
<sequence>MNLIVTFSKDLIFKFIRFGIVGISGIFVDFGTTWLLKEKVKIHKYVANSCGFLLATLTNYLLNRYWTFQSHDPKAFQQFGKFFAIALVGLIFNNLIIYFLNDKLKINFYLSKVFAIVAVSLWNFFANYIYTFAA</sequence>
<dbReference type="RefSeq" id="WP_200585983.1">
    <property type="nucleotide sequence ID" value="NZ_JAEHFY010000012.1"/>
</dbReference>
<keyword evidence="5 6" id="KW-0472">Membrane</keyword>
<dbReference type="Proteomes" id="UP000660024">
    <property type="component" value="Unassembled WGS sequence"/>
</dbReference>
<comment type="caution">
    <text evidence="8">The sequence shown here is derived from an EMBL/GenBank/DDBJ whole genome shotgun (WGS) entry which is preliminary data.</text>
</comment>
<gene>
    <name evidence="8" type="ORF">I5M32_09385</name>
</gene>
<evidence type="ECO:0000256" key="5">
    <source>
        <dbReference type="ARBA" id="ARBA00023136"/>
    </source>
</evidence>
<evidence type="ECO:0000313" key="8">
    <source>
        <dbReference type="EMBL" id="MBK0383169.1"/>
    </source>
</evidence>
<comment type="similarity">
    <text evidence="2">Belongs to the GtrA family.</text>
</comment>
<name>A0ABS1BLU9_9SPHI</name>
<evidence type="ECO:0000259" key="7">
    <source>
        <dbReference type="Pfam" id="PF04138"/>
    </source>
</evidence>
<evidence type="ECO:0000256" key="1">
    <source>
        <dbReference type="ARBA" id="ARBA00004141"/>
    </source>
</evidence>
<dbReference type="InterPro" id="IPR007267">
    <property type="entry name" value="GtrA_DPMS_TM"/>
</dbReference>
<feature type="domain" description="GtrA/DPMS transmembrane" evidence="7">
    <location>
        <begin position="17"/>
        <end position="132"/>
    </location>
</feature>
<dbReference type="PANTHER" id="PTHR38459">
    <property type="entry name" value="PROPHAGE BACTOPRENOL-LINKED GLUCOSE TRANSLOCASE HOMOLOG"/>
    <property type="match status" value="1"/>
</dbReference>
<keyword evidence="3 6" id="KW-0812">Transmembrane</keyword>
<organism evidence="8 9">
    <name type="scientific">Pedobacter segetis</name>
    <dbReference type="NCBI Taxonomy" id="2793069"/>
    <lineage>
        <taxon>Bacteria</taxon>
        <taxon>Pseudomonadati</taxon>
        <taxon>Bacteroidota</taxon>
        <taxon>Sphingobacteriia</taxon>
        <taxon>Sphingobacteriales</taxon>
        <taxon>Sphingobacteriaceae</taxon>
        <taxon>Pedobacter</taxon>
    </lineage>
</organism>
<accession>A0ABS1BLU9</accession>
<keyword evidence="9" id="KW-1185">Reference proteome</keyword>
<feature type="transmembrane region" description="Helical" evidence="6">
    <location>
        <begin position="82"/>
        <end position="101"/>
    </location>
</feature>
<evidence type="ECO:0000256" key="3">
    <source>
        <dbReference type="ARBA" id="ARBA00022692"/>
    </source>
</evidence>
<feature type="transmembrane region" description="Helical" evidence="6">
    <location>
        <begin position="15"/>
        <end position="36"/>
    </location>
</feature>
<feature type="transmembrane region" description="Helical" evidence="6">
    <location>
        <begin position="45"/>
        <end position="62"/>
    </location>
</feature>
<feature type="transmembrane region" description="Helical" evidence="6">
    <location>
        <begin position="113"/>
        <end position="133"/>
    </location>
</feature>
<reference evidence="8 9" key="1">
    <citation type="submission" date="2020-12" db="EMBL/GenBank/DDBJ databases">
        <title>Bacterial novel species Pedobacter sp. SD-b isolated from soil.</title>
        <authorList>
            <person name="Jung H.-Y."/>
        </authorList>
    </citation>
    <scope>NUCLEOTIDE SEQUENCE [LARGE SCALE GENOMIC DNA]</scope>
    <source>
        <strain evidence="8 9">SD-b</strain>
    </source>
</reference>
<evidence type="ECO:0000313" key="9">
    <source>
        <dbReference type="Proteomes" id="UP000660024"/>
    </source>
</evidence>
<evidence type="ECO:0000256" key="6">
    <source>
        <dbReference type="SAM" id="Phobius"/>
    </source>
</evidence>
<dbReference type="EMBL" id="JAEHFY010000012">
    <property type="protein sequence ID" value="MBK0383169.1"/>
    <property type="molecule type" value="Genomic_DNA"/>
</dbReference>
<dbReference type="InterPro" id="IPR051401">
    <property type="entry name" value="GtrA_CellWall_Glycosyl"/>
</dbReference>
<comment type="subcellular location">
    <subcellularLocation>
        <location evidence="1">Membrane</location>
        <topology evidence="1">Multi-pass membrane protein</topology>
    </subcellularLocation>
</comment>
<evidence type="ECO:0000256" key="2">
    <source>
        <dbReference type="ARBA" id="ARBA00009399"/>
    </source>
</evidence>
<dbReference type="PANTHER" id="PTHR38459:SF1">
    <property type="entry name" value="PROPHAGE BACTOPRENOL-LINKED GLUCOSE TRANSLOCASE HOMOLOG"/>
    <property type="match status" value="1"/>
</dbReference>